<dbReference type="AlphaFoldDB" id="A0A094QBY6"/>
<name>A0A094QBY6_9ZZZZ</name>
<protein>
    <recommendedName>
        <fullName evidence="3">Glycosyltransferase 2-like domain-containing protein</fullName>
    </recommendedName>
</protein>
<comment type="caution">
    <text evidence="2">The sequence shown here is derived from an EMBL/GenBank/DDBJ whole genome shotgun (WGS) entry which is preliminary data.</text>
</comment>
<gene>
    <name evidence="2" type="ORF">GM51_4810</name>
</gene>
<evidence type="ECO:0000313" key="2">
    <source>
        <dbReference type="EMBL" id="KGA20892.1"/>
    </source>
</evidence>
<organism evidence="2">
    <name type="scientific">freshwater metagenome</name>
    <dbReference type="NCBI Taxonomy" id="449393"/>
    <lineage>
        <taxon>unclassified sequences</taxon>
        <taxon>metagenomes</taxon>
        <taxon>ecological metagenomes</taxon>
    </lineage>
</organism>
<keyword evidence="1" id="KW-1133">Transmembrane helix</keyword>
<dbReference type="EMBL" id="JNSL01000019">
    <property type="protein sequence ID" value="KGA20892.1"/>
    <property type="molecule type" value="Genomic_DNA"/>
</dbReference>
<reference evidence="2" key="1">
    <citation type="submission" date="2014-06" db="EMBL/GenBank/DDBJ databases">
        <title>Key roles for freshwater Actinobacteria revealed by deep metagenomic sequencing.</title>
        <authorList>
            <person name="Ghai R."/>
            <person name="Mizuno C.M."/>
            <person name="Picazo A."/>
            <person name="Camacho A."/>
            <person name="Rodriguez-Valera F."/>
        </authorList>
    </citation>
    <scope>NUCLEOTIDE SEQUENCE</scope>
</reference>
<keyword evidence="1" id="KW-0472">Membrane</keyword>
<sequence>MLREAKVVVGLPVYRITEYSMNRIIQNLNQNYPNIFFVISIEREDDNKIKNEFFEKLTQNKLWIEGRISVSFNLKRIGLIANWNLVKRISFQDHPDLSYFCWFSDHDEFGEKFVEEGVEIMNSNLEYVSCFPNYELGERLLRLKLVKGRNMRRGFAKSFSPGVTIYGLHRGETVRDLFLRHTFLPDRIFMFELELRGAIIEYFTNAKNYKRIILKNSKFSLDRQRSNLFGKEQVPTIKWQNQHYEWLLKELNSTKIRVQDKDYAELYIRQETLMKNINFYQRIKFKDTKIFYRSLMEYLYGRSQFEVLWSDSSDVNAMLKNKLNILNIRSFEHLPYLGDITKKFQNSVVILEKNRENLNDFEITFIKKMQIKMLIINKSSYGLIGILNRLLSELLSIIFLLKVKNQNWPYVKRNFTRSSLVVKFIAIIIFIPCLIPFIKNLSIKIVRNIISLTWPKEHVIFDNIEIDSVIVTPGNMRDTKEIMSIVFAKRKRINNAIVILSWDNTNSKGTFTCLPDIFFCWNKYQRRDLIDLHKVTEDKINISGPLYLEKWTHFDERILPLKNEVVNRNYILFLGSSLNIFSDEIKVIKQIKKMLLLSNPNRRLQLYYRPHPASLVYAESIKEELDALGVFQSEFSYSLISNLVPSREYHELILNAKIITGLNTSAFIDCVLLGRKVFPLIFPGALQYSVSHFSSAVENRIFCPVNLDFFKDANIQDFNDQITEKDDLEAYLPNIGFASKMIYTSFRQRGKDDF</sequence>
<proteinExistence type="predicted"/>
<feature type="transmembrane region" description="Helical" evidence="1">
    <location>
        <begin position="381"/>
        <end position="400"/>
    </location>
</feature>
<feature type="transmembrane region" description="Helical" evidence="1">
    <location>
        <begin position="420"/>
        <end position="438"/>
    </location>
</feature>
<keyword evidence="1" id="KW-0812">Transmembrane</keyword>
<evidence type="ECO:0000256" key="1">
    <source>
        <dbReference type="SAM" id="Phobius"/>
    </source>
</evidence>
<evidence type="ECO:0008006" key="3">
    <source>
        <dbReference type="Google" id="ProtNLM"/>
    </source>
</evidence>
<accession>A0A094QBY6</accession>